<evidence type="ECO:0000313" key="4">
    <source>
        <dbReference type="EMBL" id="MBS3058515.1"/>
    </source>
</evidence>
<dbReference type="Proteomes" id="UP000680185">
    <property type="component" value="Unassembled WGS sequence"/>
</dbReference>
<dbReference type="SUPFAM" id="SSF52540">
    <property type="entry name" value="P-loop containing nucleoside triphosphate hydrolases"/>
    <property type="match status" value="1"/>
</dbReference>
<dbReference type="PANTHER" id="PTHR43637:SF2">
    <property type="entry name" value="PROTEIN GVPD 1"/>
    <property type="match status" value="1"/>
</dbReference>
<evidence type="ECO:0000259" key="3">
    <source>
        <dbReference type="PROSITE" id="PS51146"/>
    </source>
</evidence>
<reference evidence="4" key="2">
    <citation type="submission" date="2021-05" db="EMBL/GenBank/DDBJ databases">
        <title>Protein family content uncovers lineage relationships and bacterial pathway maintenance mechanisms in DPANN archaea.</title>
        <authorList>
            <person name="Castelle C.J."/>
            <person name="Meheust R."/>
            <person name="Jaffe A.L."/>
            <person name="Seitz K."/>
            <person name="Gong X."/>
            <person name="Baker B.J."/>
            <person name="Banfield J.F."/>
        </authorList>
    </citation>
    <scope>NUCLEOTIDE SEQUENCE</scope>
    <source>
        <strain evidence="4">RIFCSPLOWO2_01_FULL_43_13</strain>
    </source>
</reference>
<evidence type="ECO:0000256" key="1">
    <source>
        <dbReference type="ARBA" id="ARBA00022741"/>
    </source>
</evidence>
<dbReference type="AlphaFoldDB" id="A0A8T4L4C4"/>
<dbReference type="PROSITE" id="PS51146">
    <property type="entry name" value="KAIC"/>
    <property type="match status" value="1"/>
</dbReference>
<protein>
    <recommendedName>
        <fullName evidence="3">KaiC domain-containing protein</fullName>
    </recommendedName>
</protein>
<gene>
    <name evidence="4" type="ORF">J4478_03895</name>
</gene>
<dbReference type="Gene3D" id="3.40.50.300">
    <property type="entry name" value="P-loop containing nucleotide triphosphate hydrolases"/>
    <property type="match status" value="1"/>
</dbReference>
<name>A0A8T4L4C4_9ARCH</name>
<dbReference type="InterPro" id="IPR014774">
    <property type="entry name" value="KaiC-like_dom"/>
</dbReference>
<organism evidence="4 5">
    <name type="scientific">Candidatus Iainarchaeum sp</name>
    <dbReference type="NCBI Taxonomy" id="3101447"/>
    <lineage>
        <taxon>Archaea</taxon>
        <taxon>Candidatus Iainarchaeota</taxon>
        <taxon>Candidatus Iainarchaeia</taxon>
        <taxon>Candidatus Iainarchaeales</taxon>
        <taxon>Candidatus Iainarchaeaceae</taxon>
        <taxon>Candidatus Iainarchaeum</taxon>
    </lineage>
</organism>
<dbReference type="InterPro" id="IPR027417">
    <property type="entry name" value="P-loop_NTPase"/>
</dbReference>
<dbReference type="Pfam" id="PF06745">
    <property type="entry name" value="ATPase"/>
    <property type="match status" value="1"/>
</dbReference>
<keyword evidence="1" id="KW-0547">Nucleotide-binding</keyword>
<sequence length="250" mass="27805">MQKGKKSEVKGLKELKGNNSGIGRTKTGVQGFDEIIFGGIPKGNLVVLSGDPGSGKTVFCFSFLYEGAKRYNEPGVYVSLEESADDLLDNALEFGMDFKPLIDEGKLKIITIELYDFDKLKNSIEDAVQGINAKRVVIDPGVVFRLFFEKELDARKRILSLGKTLKHVGCTSIITNEISLDESHSLFGLEEYVADGVVLLYHTKTQNRFVRSIAVLKMRGTKVSEKLHPLQITKTGLKILSKQELFEEVE</sequence>
<keyword evidence="2" id="KW-0067">ATP-binding</keyword>
<evidence type="ECO:0000256" key="2">
    <source>
        <dbReference type="ARBA" id="ARBA00022840"/>
    </source>
</evidence>
<evidence type="ECO:0000313" key="5">
    <source>
        <dbReference type="Proteomes" id="UP000680185"/>
    </source>
</evidence>
<dbReference type="CDD" id="cd01124">
    <property type="entry name" value="KaiC-like"/>
    <property type="match status" value="1"/>
</dbReference>
<dbReference type="GO" id="GO:0005524">
    <property type="term" value="F:ATP binding"/>
    <property type="evidence" value="ECO:0007669"/>
    <property type="project" value="UniProtKB-KW"/>
</dbReference>
<dbReference type="EMBL" id="JAGVWB010000027">
    <property type="protein sequence ID" value="MBS3058515.1"/>
    <property type="molecule type" value="Genomic_DNA"/>
</dbReference>
<dbReference type="PANTHER" id="PTHR43637">
    <property type="entry name" value="UPF0273 PROTEIN TM_0370"/>
    <property type="match status" value="1"/>
</dbReference>
<proteinExistence type="predicted"/>
<accession>A0A8T4L4C4</accession>
<dbReference type="InterPro" id="IPR010624">
    <property type="entry name" value="KaiC_dom"/>
</dbReference>
<comment type="caution">
    <text evidence="4">The sequence shown here is derived from an EMBL/GenBank/DDBJ whole genome shotgun (WGS) entry which is preliminary data.</text>
</comment>
<dbReference type="PRINTS" id="PR01874">
    <property type="entry name" value="DNAREPAIRADA"/>
</dbReference>
<feature type="domain" description="KaiC" evidence="3">
    <location>
        <begin position="23"/>
        <end position="250"/>
    </location>
</feature>
<reference evidence="4" key="1">
    <citation type="submission" date="2021-03" db="EMBL/GenBank/DDBJ databases">
        <authorList>
            <person name="Jaffe A."/>
        </authorList>
    </citation>
    <scope>NUCLEOTIDE SEQUENCE</scope>
    <source>
        <strain evidence="4">RIFCSPLOWO2_01_FULL_43_13</strain>
    </source>
</reference>